<name>A0A0A1V649_9HYPO</name>
<proteinExistence type="predicted"/>
<dbReference type="EMBL" id="JELW01000002">
    <property type="protein sequence ID" value="EXV05091.1"/>
    <property type="molecule type" value="Genomic_DNA"/>
</dbReference>
<comment type="caution">
    <text evidence="2">The sequence shown here is derived from an EMBL/GenBank/DDBJ whole genome shotgun (WGS) entry which is preliminary data.</text>
</comment>
<accession>A0A0A1V649</accession>
<evidence type="ECO:0000313" key="3">
    <source>
        <dbReference type="Proteomes" id="UP000030151"/>
    </source>
</evidence>
<keyword evidence="1" id="KW-1133">Transmembrane helix</keyword>
<feature type="transmembrane region" description="Helical" evidence="1">
    <location>
        <begin position="174"/>
        <end position="199"/>
    </location>
</feature>
<evidence type="ECO:0000256" key="1">
    <source>
        <dbReference type="SAM" id="Phobius"/>
    </source>
</evidence>
<keyword evidence="1" id="KW-0812">Transmembrane</keyword>
<dbReference type="AlphaFoldDB" id="A0A0A1V649"/>
<organism evidence="2 3">
    <name type="scientific">Metarhizium robertsii</name>
    <dbReference type="NCBI Taxonomy" id="568076"/>
    <lineage>
        <taxon>Eukaryota</taxon>
        <taxon>Fungi</taxon>
        <taxon>Dikarya</taxon>
        <taxon>Ascomycota</taxon>
        <taxon>Pezizomycotina</taxon>
        <taxon>Sordariomycetes</taxon>
        <taxon>Hypocreomycetidae</taxon>
        <taxon>Hypocreales</taxon>
        <taxon>Clavicipitaceae</taxon>
        <taxon>Metarhizium</taxon>
    </lineage>
</organism>
<sequence>MYHSARTLSDLISAGRLPGERLALLPSGGAQAPQVLLRIASSLRIRGTCSTLTAHGARVKLLVQLELASRLPSALGRVTTRLLLWSVLVLDRAQAWEVRRFQASSRRRAVPALSPLSVGDKDKVKRWIQAAAAQPEIAPRPSICLYRRQLLEVGDRSPRERKQASKLQWHMLQLFRYLMVQVAYTLVAPHSALFLLAYAAPWLFYPIREILLII</sequence>
<dbReference type="HOGENOM" id="CLU_1289210_0_0_1"/>
<evidence type="ECO:0000313" key="2">
    <source>
        <dbReference type="EMBL" id="EXV05091.1"/>
    </source>
</evidence>
<reference evidence="2 3" key="1">
    <citation type="submission" date="2014-02" db="EMBL/GenBank/DDBJ databases">
        <title>The genome sequence of the entomopathogenic fungus Metarhizium robertsii ARSEF 2575.</title>
        <authorList>
            <person name="Giuliano Garisto Donzelli B."/>
            <person name="Roe B.A."/>
            <person name="Macmil S.L."/>
            <person name="Krasnoff S.B."/>
            <person name="Gibson D.M."/>
        </authorList>
    </citation>
    <scope>NUCLEOTIDE SEQUENCE [LARGE SCALE GENOMIC DNA]</scope>
    <source>
        <strain evidence="2 3">ARSEF 2575</strain>
    </source>
</reference>
<gene>
    <name evidence="2" type="ORF">X797_002778</name>
</gene>
<dbReference type="Proteomes" id="UP000030151">
    <property type="component" value="Unassembled WGS sequence"/>
</dbReference>
<protein>
    <submittedName>
        <fullName evidence="2">Uncharacterized protein</fullName>
    </submittedName>
</protein>
<keyword evidence="1" id="KW-0472">Membrane</keyword>